<proteinExistence type="predicted"/>
<dbReference type="Proteomes" id="UP000276133">
    <property type="component" value="Unassembled WGS sequence"/>
</dbReference>
<evidence type="ECO:0000313" key="1">
    <source>
        <dbReference type="EMBL" id="RMZ99278.1"/>
    </source>
</evidence>
<name>A0A3M7PJW5_BRAPC</name>
<accession>A0A3M7PJW5</accession>
<dbReference type="AlphaFoldDB" id="A0A3M7PJW5"/>
<organism evidence="1 2">
    <name type="scientific">Brachionus plicatilis</name>
    <name type="common">Marine rotifer</name>
    <name type="synonym">Brachionus muelleri</name>
    <dbReference type="NCBI Taxonomy" id="10195"/>
    <lineage>
        <taxon>Eukaryota</taxon>
        <taxon>Metazoa</taxon>
        <taxon>Spiralia</taxon>
        <taxon>Gnathifera</taxon>
        <taxon>Rotifera</taxon>
        <taxon>Eurotatoria</taxon>
        <taxon>Monogononta</taxon>
        <taxon>Pseudotrocha</taxon>
        <taxon>Ploima</taxon>
        <taxon>Brachionidae</taxon>
        <taxon>Brachionus</taxon>
    </lineage>
</organism>
<comment type="caution">
    <text evidence="1">The sequence shown here is derived from an EMBL/GenBank/DDBJ whole genome shotgun (WGS) entry which is preliminary data.</text>
</comment>
<sequence>MIQKSKLKKNINLNKKQKERTKEKVPLFVSVCRARACIKSQDFSLYHERKSANGMGRFRLRGSAKISLQSFATKAVCICRMNFIFDCIPASIFPTSKNSLIIKLLVWYSSMLEISWIYKSRALIVQKHLSSGTQIFRHLSTLTVEDQADHFEHVVLVEHVLLNKTA</sequence>
<protein>
    <submittedName>
        <fullName evidence="1">Uncharacterized protein</fullName>
    </submittedName>
</protein>
<evidence type="ECO:0000313" key="2">
    <source>
        <dbReference type="Proteomes" id="UP000276133"/>
    </source>
</evidence>
<gene>
    <name evidence="1" type="ORF">BpHYR1_002117</name>
</gene>
<reference evidence="1 2" key="1">
    <citation type="journal article" date="2018" name="Sci. Rep.">
        <title>Genomic signatures of local adaptation to the degree of environmental predictability in rotifers.</title>
        <authorList>
            <person name="Franch-Gras L."/>
            <person name="Hahn C."/>
            <person name="Garcia-Roger E.M."/>
            <person name="Carmona M.J."/>
            <person name="Serra M."/>
            <person name="Gomez A."/>
        </authorList>
    </citation>
    <scope>NUCLEOTIDE SEQUENCE [LARGE SCALE GENOMIC DNA]</scope>
    <source>
        <strain evidence="1">HYR1</strain>
    </source>
</reference>
<dbReference type="EMBL" id="REGN01010313">
    <property type="protein sequence ID" value="RMZ99278.1"/>
    <property type="molecule type" value="Genomic_DNA"/>
</dbReference>
<keyword evidence="2" id="KW-1185">Reference proteome</keyword>